<feature type="transmembrane region" description="Helical" evidence="1">
    <location>
        <begin position="255"/>
        <end position="274"/>
    </location>
</feature>
<gene>
    <name evidence="3" type="ORF">F1003_02735</name>
</gene>
<feature type="transmembrane region" description="Helical" evidence="1">
    <location>
        <begin position="216"/>
        <end position="235"/>
    </location>
</feature>
<dbReference type="InterPro" id="IPR012429">
    <property type="entry name" value="HGSNAT_cat"/>
</dbReference>
<keyword evidence="1" id="KW-0812">Transmembrane</keyword>
<protein>
    <submittedName>
        <fullName evidence="3">DUF1624 domain-containing protein</fullName>
    </submittedName>
</protein>
<keyword evidence="4" id="KW-1185">Reference proteome</keyword>
<feature type="transmembrane region" description="Helical" evidence="1">
    <location>
        <begin position="182"/>
        <end position="209"/>
    </location>
</feature>
<feature type="transmembrane region" description="Helical" evidence="1">
    <location>
        <begin position="295"/>
        <end position="315"/>
    </location>
</feature>
<evidence type="ECO:0000256" key="1">
    <source>
        <dbReference type="SAM" id="Phobius"/>
    </source>
</evidence>
<dbReference type="RefSeq" id="WP_155087666.1">
    <property type="nucleotide sequence ID" value="NZ_WJYA01000002.1"/>
</dbReference>
<evidence type="ECO:0000313" key="4">
    <source>
        <dbReference type="Proteomes" id="UP000447545"/>
    </source>
</evidence>
<feature type="transmembrane region" description="Helical" evidence="1">
    <location>
        <begin position="141"/>
        <end position="162"/>
    </location>
</feature>
<name>A0A7K1GBT6_9FLAO</name>
<keyword evidence="1" id="KW-0472">Membrane</keyword>
<evidence type="ECO:0000259" key="2">
    <source>
        <dbReference type="Pfam" id="PF07786"/>
    </source>
</evidence>
<organism evidence="3 4">
    <name type="scientific">Winogradskyella ouciana</name>
    <dbReference type="NCBI Taxonomy" id="2608631"/>
    <lineage>
        <taxon>Bacteria</taxon>
        <taxon>Pseudomonadati</taxon>
        <taxon>Bacteroidota</taxon>
        <taxon>Flavobacteriia</taxon>
        <taxon>Flavobacteriales</taxon>
        <taxon>Flavobacteriaceae</taxon>
        <taxon>Winogradskyella</taxon>
    </lineage>
</organism>
<reference evidence="3 4" key="1">
    <citation type="submission" date="2019-11" db="EMBL/GenBank/DDBJ databases">
        <title>Winogradskyella ouciana sp. nov., isolated from the hadal seawater of the Mariana Trench.</title>
        <authorList>
            <person name="Liu R."/>
        </authorList>
    </citation>
    <scope>NUCLEOTIDE SEQUENCE [LARGE SCALE GENOMIC DNA]</scope>
    <source>
        <strain evidence="3 4">ZXX205</strain>
    </source>
</reference>
<feature type="domain" description="Heparan-alpha-glucosaminide N-acetyltransferase catalytic" evidence="2">
    <location>
        <begin position="5"/>
        <end position="221"/>
    </location>
</feature>
<feature type="transmembrane region" description="Helical" evidence="1">
    <location>
        <begin position="46"/>
        <end position="69"/>
    </location>
</feature>
<accession>A0A7K1GBT6</accession>
<keyword evidence="1" id="KW-1133">Transmembrane helix</keyword>
<sequence length="365" mass="42409">MNKNRLYFIDAVRAFAILMMLQGHFIDTLLDISYRDESDTAFKVWKYFRGITAPTFFTISGLIFSYLLIKAKKSGSAEKRMRKGLVRGFMLIGIGYLLRVPIFEWLFGVFNSYFLVIDVLQCIGLSLILIVIIYRLTCKKTLVFSILMLLFGLVIFITEPMYRHLELPHIPKLFSNYLTKDYGSIFTILPWFGYVAFGGFISTLFYRYLERPRFKLATVSGFFIVGLGLIFYSSWSFNELYYLLDIKLFEDVAYYNYLFTRLGNVLILFALFYLAEKYVKQPLILKIGQKTLSIYVIHFIIIYGSFTGVGLYQLIGKTLLPWQAISGALVFLVSVCFISFYYVKTNAFVYSVLRKVVDKIKTSKQ</sequence>
<evidence type="ECO:0000313" key="3">
    <source>
        <dbReference type="EMBL" id="MTE25838.1"/>
    </source>
</evidence>
<dbReference type="EMBL" id="WJYA01000002">
    <property type="protein sequence ID" value="MTE25838.1"/>
    <property type="molecule type" value="Genomic_DNA"/>
</dbReference>
<feature type="transmembrane region" description="Helical" evidence="1">
    <location>
        <begin position="113"/>
        <end position="134"/>
    </location>
</feature>
<dbReference type="AlphaFoldDB" id="A0A7K1GBT6"/>
<dbReference type="Pfam" id="PF07786">
    <property type="entry name" value="HGSNAT_cat"/>
    <property type="match status" value="1"/>
</dbReference>
<feature type="transmembrane region" description="Helical" evidence="1">
    <location>
        <begin position="7"/>
        <end position="26"/>
    </location>
</feature>
<proteinExistence type="predicted"/>
<feature type="transmembrane region" description="Helical" evidence="1">
    <location>
        <begin position="89"/>
        <end position="107"/>
    </location>
</feature>
<comment type="caution">
    <text evidence="3">The sequence shown here is derived from an EMBL/GenBank/DDBJ whole genome shotgun (WGS) entry which is preliminary data.</text>
</comment>
<dbReference type="Proteomes" id="UP000447545">
    <property type="component" value="Unassembled WGS sequence"/>
</dbReference>
<feature type="transmembrane region" description="Helical" evidence="1">
    <location>
        <begin position="321"/>
        <end position="343"/>
    </location>
</feature>